<feature type="region of interest" description="Disordered" evidence="2">
    <location>
        <begin position="230"/>
        <end position="293"/>
    </location>
</feature>
<evidence type="ECO:0000256" key="1">
    <source>
        <dbReference type="ARBA" id="ARBA00005595"/>
    </source>
</evidence>
<dbReference type="OrthoDB" id="360327at2759"/>
<organism evidence="3 4">
    <name type="scientific">Cordyceps militaris</name>
    <name type="common">Caterpillar fungus</name>
    <name type="synonym">Clavaria militaris</name>
    <dbReference type="NCBI Taxonomy" id="73501"/>
    <lineage>
        <taxon>Eukaryota</taxon>
        <taxon>Fungi</taxon>
        <taxon>Dikarya</taxon>
        <taxon>Ascomycota</taxon>
        <taxon>Pezizomycotina</taxon>
        <taxon>Sordariomycetes</taxon>
        <taxon>Hypocreomycetidae</taxon>
        <taxon>Hypocreales</taxon>
        <taxon>Cordycipitaceae</taxon>
        <taxon>Cordyceps</taxon>
    </lineage>
</organism>
<dbReference type="Pfam" id="PF04502">
    <property type="entry name" value="Saf4_Yju2"/>
    <property type="match status" value="1"/>
</dbReference>
<gene>
    <name evidence="3" type="ORF">A9K55_000809</name>
</gene>
<feature type="compositionally biased region" description="Basic and acidic residues" evidence="2">
    <location>
        <begin position="264"/>
        <end position="279"/>
    </location>
</feature>
<dbReference type="InterPro" id="IPR007590">
    <property type="entry name" value="Saf4/Yju2"/>
</dbReference>
<dbReference type="VEuPathDB" id="FungiDB:CCM_04010"/>
<reference evidence="3 4" key="1">
    <citation type="journal article" date="2017" name="BMC Genomics">
        <title>Chromosome level assembly and secondary metabolite potential of the parasitic fungus Cordyceps militaris.</title>
        <authorList>
            <person name="Kramer G.J."/>
            <person name="Nodwell J.R."/>
        </authorList>
    </citation>
    <scope>NUCLEOTIDE SEQUENCE [LARGE SCALE GENOMIC DNA]</scope>
    <source>
        <strain evidence="3 4">ATCC 34164</strain>
    </source>
</reference>
<feature type="region of interest" description="Disordered" evidence="2">
    <location>
        <begin position="536"/>
        <end position="607"/>
    </location>
</feature>
<accession>A0A2H4STU0</accession>
<proteinExistence type="inferred from homology"/>
<dbReference type="GO" id="GO:0005684">
    <property type="term" value="C:U2-type spliceosomal complex"/>
    <property type="evidence" value="ECO:0007669"/>
    <property type="project" value="TreeGrafter"/>
</dbReference>
<dbReference type="PANTHER" id="PTHR12111:SF2">
    <property type="entry name" value="SPLICING FACTOR YJU2B-RELATED"/>
    <property type="match status" value="1"/>
</dbReference>
<evidence type="ECO:0000313" key="3">
    <source>
        <dbReference type="EMBL" id="ATY66518.1"/>
    </source>
</evidence>
<dbReference type="EMBL" id="CP023327">
    <property type="protein sequence ID" value="ATY66518.1"/>
    <property type="molecule type" value="Genomic_DNA"/>
</dbReference>
<dbReference type="VEuPathDB" id="FungiDB:A9K55_000809"/>
<dbReference type="AlphaFoldDB" id="A0A2H4STU0"/>
<dbReference type="GO" id="GO:0071014">
    <property type="term" value="C:post-mRNA release spliceosomal complex"/>
    <property type="evidence" value="ECO:0007669"/>
    <property type="project" value="TreeGrafter"/>
</dbReference>
<evidence type="ECO:0000313" key="4">
    <source>
        <dbReference type="Proteomes" id="UP000323067"/>
    </source>
</evidence>
<name>A0A2H4STU0_CORMI</name>
<protein>
    <submittedName>
        <fullName evidence="3">DUF572 domain-containing</fullName>
    </submittedName>
</protein>
<dbReference type="Proteomes" id="UP000323067">
    <property type="component" value="Chromosome ii"/>
</dbReference>
<dbReference type="GO" id="GO:0000398">
    <property type="term" value="P:mRNA splicing, via spliceosome"/>
    <property type="evidence" value="ECO:0007669"/>
    <property type="project" value="InterPro"/>
</dbReference>
<feature type="region of interest" description="Disordered" evidence="2">
    <location>
        <begin position="169"/>
        <end position="211"/>
    </location>
</feature>
<comment type="similarity">
    <text evidence="1">Belongs to the CWC16 family.</text>
</comment>
<sequence>MTTPVHEYDNIDIDDIQFSSRSGSDCPSIDISGVIPANFAEVPSPPKLPQATLDDAPPAQVGNTQLTATGYDHDGQKAQTAVETDYESDLAFLQPLVQAVHGYTQPRHTEPGHYGDGQQVQCAVETNVEPQQVQNAVAYYNAHQSAPHATGANTQQFGAGYGYIQQAQPAPVHDQHGQQAQPASRKRKADLNNLIHPDPPADIQPSSSHATGANTQQFRAGYGYIQQAQPAPVHDQDGQQVQPASRKRRRGSNGLIHPDPPADNPEKGKNKSDEGDRPKPGPQHVPKGFWGDDCGPRHVPRGYWEAGFEPKSLRYIANGAVLCARDNPSNISALASATHYILMTYQSEQNRIMRRLGLKNNPKFPFDTWDNLQKIVSQVFLGHVRGLYYMGAYTDPYGVEPRDFVIFKDRTRDCPEPRAIEVILGWGGNEGTSIPLQAIWQPARKDLCYGVEALLKATVVPWELQLQAPPAGPTRTEGPAVQERWWRRDLRDGEGGPVEMLATDVPEYSWYYRRVSHVRFPNWYRLIPYVRPLSTTGLPEDYPKEKPRKVVKKDDPEEPNQQDRVKKRKVAKKDDPEELNQQDRAKKRKGFNMGRYVPPEHEGTKTGNALHNKHALGARASKLRSDGALVVRFEMPYAVWCATCPRPTLIGQGVRFNAEKRRAGRYHSTPVWSFRMRHAACGGTLEMRTDPQNTAYVVVSGGTRRDTGDANMDEEDEGGVAVLTEAQRQALRSNAFASLEKTINDRAQLRETARRIDALADVADRQWHDPYARNQKLRSAFRVGRKERAAAAATTEALQERMGLGLDILPETREDAQRARLVDFGRDEEHLEDGALALAKPLFETVPPKERTKEPRRTTDGSRESLATQVVGNTRAAKDPFLLSGMKRAGHGQRAGTVLGAVKRKRDATTRQEVADVSGQSNAGASKRAALVEYDSE</sequence>
<evidence type="ECO:0000256" key="2">
    <source>
        <dbReference type="SAM" id="MobiDB-lite"/>
    </source>
</evidence>
<feature type="region of interest" description="Disordered" evidence="2">
    <location>
        <begin position="894"/>
        <end position="937"/>
    </location>
</feature>
<dbReference type="PANTHER" id="PTHR12111">
    <property type="entry name" value="SPLICING FACTOR YJU2"/>
    <property type="match status" value="1"/>
</dbReference>